<sequence length="334" mass="38462">MEFKMIQTDKLTKSFKSYKKKPGFKGSIESLYKRDYTIKHAVEGFDLDIPDGQIVGLLGPNGAGKTTLMKMFTGIIVPSGGEINVLGHNPSEREKDFRKKIALVMGQKSQLWWDIPAMDSFLLLQKYYEIDEEEFKEKIEHMSTILEVKDLLHIHVRKLSLGERMKMELMASLLHSPEVIFLDEPTIGLDLVAQESIRKFIKDYHQKNQCTIILTSHYMADVQELCSRIVLILKGKKAYDGAIGEFEKILGHEKRVSFIFKSKVDREDQLFTKFKPEWSQGDLKVELLIPEEELREVSAEIITKFDVSDFNTEILPIEKVMKTLMSNPEILSVK</sequence>
<evidence type="ECO:0000256" key="1">
    <source>
        <dbReference type="ARBA" id="ARBA00022448"/>
    </source>
</evidence>
<reference evidence="6" key="1">
    <citation type="journal article" date="2013" name="ISME J.">
        <title>A small predatory core genome in the divergent marine Bacteriovorax marinus SJ and the terrestrial Bdellovibrio bacteriovorus.</title>
        <authorList>
            <person name="Crossman L.C."/>
            <person name="Chen H."/>
            <person name="Cerdeno-Tarraga A.M."/>
            <person name="Brooks K."/>
            <person name="Quail M.A."/>
            <person name="Pineiro S.A."/>
            <person name="Hobley L."/>
            <person name="Sockett R.E."/>
            <person name="Bentley S.D."/>
            <person name="Parkhill J."/>
            <person name="Williams H.N."/>
            <person name="Stine O.C."/>
        </authorList>
    </citation>
    <scope>NUCLEOTIDE SEQUENCE [LARGE SCALE GENOMIC DNA]</scope>
    <source>
        <strain evidence="6">ATCC BAA-682 / DSM 15412 / SJ</strain>
    </source>
</reference>
<dbReference type="SMART" id="SM00382">
    <property type="entry name" value="AAA"/>
    <property type="match status" value="1"/>
</dbReference>
<dbReference type="Gene3D" id="3.40.50.300">
    <property type="entry name" value="P-loop containing nucleotide triphosphate hydrolases"/>
    <property type="match status" value="1"/>
</dbReference>
<dbReference type="STRING" id="862908.BMS_2322"/>
<evidence type="ECO:0000256" key="3">
    <source>
        <dbReference type="ARBA" id="ARBA00022840"/>
    </source>
</evidence>
<gene>
    <name evidence="5" type="ordered locus">BMS_2322</name>
</gene>
<dbReference type="AlphaFoldDB" id="E1X4E9"/>
<evidence type="ECO:0000313" key="6">
    <source>
        <dbReference type="Proteomes" id="UP000008963"/>
    </source>
</evidence>
<keyword evidence="2" id="KW-0547">Nucleotide-binding</keyword>
<keyword evidence="3 5" id="KW-0067">ATP-binding</keyword>
<accession>E1X4E9</accession>
<feature type="domain" description="ABC transporter" evidence="4">
    <location>
        <begin position="26"/>
        <end position="259"/>
    </location>
</feature>
<dbReference type="PANTHER" id="PTHR42711:SF4">
    <property type="entry name" value="ABC TRANSPORTER RELATED"/>
    <property type="match status" value="1"/>
</dbReference>
<dbReference type="Pfam" id="PF00005">
    <property type="entry name" value="ABC_tran"/>
    <property type="match status" value="1"/>
</dbReference>
<dbReference type="KEGG" id="bmx:BMS_2322"/>
<dbReference type="PATRIC" id="fig|862908.3.peg.2210"/>
<dbReference type="InterPro" id="IPR003593">
    <property type="entry name" value="AAA+_ATPase"/>
</dbReference>
<proteinExistence type="predicted"/>
<dbReference type="PANTHER" id="PTHR42711">
    <property type="entry name" value="ABC TRANSPORTER ATP-BINDING PROTEIN"/>
    <property type="match status" value="1"/>
</dbReference>
<name>E1X4E9_HALMS</name>
<dbReference type="eggNOG" id="COG4586">
    <property type="taxonomic scope" value="Bacteria"/>
</dbReference>
<protein>
    <submittedName>
        <fullName evidence="5">ABC transporter, ATP-binding protein</fullName>
    </submittedName>
</protein>
<evidence type="ECO:0000259" key="4">
    <source>
        <dbReference type="PROSITE" id="PS50893"/>
    </source>
</evidence>
<dbReference type="HOGENOM" id="CLU_000604_1_2_7"/>
<keyword evidence="1" id="KW-0813">Transport</keyword>
<dbReference type="InterPro" id="IPR027417">
    <property type="entry name" value="P-loop_NTPase"/>
</dbReference>
<keyword evidence="6" id="KW-1185">Reference proteome</keyword>
<dbReference type="PROSITE" id="PS50893">
    <property type="entry name" value="ABC_TRANSPORTER_2"/>
    <property type="match status" value="1"/>
</dbReference>
<dbReference type="InterPro" id="IPR050763">
    <property type="entry name" value="ABC_transporter_ATP-binding"/>
</dbReference>
<evidence type="ECO:0000313" key="5">
    <source>
        <dbReference type="EMBL" id="CBW27121.1"/>
    </source>
</evidence>
<dbReference type="SUPFAM" id="SSF52540">
    <property type="entry name" value="P-loop containing nucleoside triphosphate hydrolases"/>
    <property type="match status" value="1"/>
</dbReference>
<evidence type="ECO:0000256" key="2">
    <source>
        <dbReference type="ARBA" id="ARBA00022741"/>
    </source>
</evidence>
<dbReference type="EMBL" id="FQ312005">
    <property type="protein sequence ID" value="CBW27121.1"/>
    <property type="molecule type" value="Genomic_DNA"/>
</dbReference>
<dbReference type="GO" id="GO:0016887">
    <property type="term" value="F:ATP hydrolysis activity"/>
    <property type="evidence" value="ECO:0007669"/>
    <property type="project" value="InterPro"/>
</dbReference>
<organism evidence="5 6">
    <name type="scientific">Halobacteriovorax marinus (strain ATCC BAA-682 / DSM 15412 / SJ)</name>
    <name type="common">Bacteriovorax marinus</name>
    <dbReference type="NCBI Taxonomy" id="862908"/>
    <lineage>
        <taxon>Bacteria</taxon>
        <taxon>Pseudomonadati</taxon>
        <taxon>Bdellovibrionota</taxon>
        <taxon>Bacteriovoracia</taxon>
        <taxon>Bacteriovoracales</taxon>
        <taxon>Halobacteriovoraceae</taxon>
        <taxon>Halobacteriovorax</taxon>
    </lineage>
</organism>
<dbReference type="GO" id="GO:0005524">
    <property type="term" value="F:ATP binding"/>
    <property type="evidence" value="ECO:0007669"/>
    <property type="project" value="UniProtKB-KW"/>
</dbReference>
<dbReference type="Proteomes" id="UP000008963">
    <property type="component" value="Chromosome"/>
</dbReference>
<dbReference type="InterPro" id="IPR003439">
    <property type="entry name" value="ABC_transporter-like_ATP-bd"/>
</dbReference>